<name>J9WLR0_MYCIP</name>
<dbReference type="AlphaFoldDB" id="J9WLR0"/>
<feature type="compositionally biased region" description="Basic residues" evidence="1">
    <location>
        <begin position="7"/>
        <end position="23"/>
    </location>
</feature>
<feature type="region of interest" description="Disordered" evidence="1">
    <location>
        <begin position="1"/>
        <end position="34"/>
    </location>
</feature>
<proteinExistence type="predicted"/>
<dbReference type="HOGENOM" id="CLU_190680_0_0_11"/>
<evidence type="ECO:0000313" key="2">
    <source>
        <dbReference type="EMBL" id="AFS15502.1"/>
    </source>
</evidence>
<evidence type="ECO:0000313" key="3">
    <source>
        <dbReference type="Proteomes" id="UP000007329"/>
    </source>
</evidence>
<sequence>MRIAGWGRHHDRVSGRPRPRARGPRTGTRPRTWHRPGRFVARLVSRHALVTTLSQPSARLAYRAPGRA</sequence>
<dbReference type="KEGG" id="mid:MIP_05194"/>
<dbReference type="EMBL" id="CP002275">
    <property type="protein sequence ID" value="AFS15502.1"/>
    <property type="molecule type" value="Genomic_DNA"/>
</dbReference>
<accession>J9WLR0</accession>
<dbReference type="PATRIC" id="fig|1232724.3.peg.3535"/>
<gene>
    <name evidence="2" type="ORF">MIP_05194</name>
</gene>
<organism evidence="2 3">
    <name type="scientific">Mycobacterium indicus pranii (strain DSM 45239 / MTCC 9506)</name>
    <dbReference type="NCBI Taxonomy" id="1232724"/>
    <lineage>
        <taxon>Bacteria</taxon>
        <taxon>Bacillati</taxon>
        <taxon>Actinomycetota</taxon>
        <taxon>Actinomycetes</taxon>
        <taxon>Mycobacteriales</taxon>
        <taxon>Mycobacteriaceae</taxon>
        <taxon>Mycobacterium</taxon>
        <taxon>Mycobacterium avium complex (MAC)</taxon>
    </lineage>
</organism>
<reference evidence="2 3" key="1">
    <citation type="journal article" date="2007" name="PLoS ONE">
        <title>Molecular analysis of a leprosy immunotherapeutic bacillus provides insights into Mycobacterium evolution.</title>
        <authorList>
            <person name="Ahmed N."/>
            <person name="Saini V."/>
            <person name="Raghuvanshi S."/>
            <person name="Khurana J.P."/>
            <person name="Tyagi A.K."/>
            <person name="Tyagi A.K."/>
            <person name="Hasnain S.E."/>
        </authorList>
    </citation>
    <scope>NUCLEOTIDE SEQUENCE [LARGE SCALE GENOMIC DNA]</scope>
    <source>
        <strain evidence="2">MTCC 9506</strain>
    </source>
</reference>
<dbReference type="Proteomes" id="UP000007329">
    <property type="component" value="Chromosome"/>
</dbReference>
<evidence type="ECO:0000256" key="1">
    <source>
        <dbReference type="SAM" id="MobiDB-lite"/>
    </source>
</evidence>
<reference evidence="2 3" key="2">
    <citation type="journal article" date="2012" name="Nucleic Acids Res.">
        <title>Massive gene acquisitions in Mycobacterium indicus pranii provide a perspective on mycobacterial evolution.</title>
        <authorList>
            <person name="Saini V."/>
            <person name="Raghuvanshi S."/>
            <person name="Khurana J.P."/>
            <person name="Ahmed N."/>
            <person name="Hasnain S.E."/>
            <person name="Tyagi A.K."/>
            <person name="Tyagi A.K."/>
        </authorList>
    </citation>
    <scope>NUCLEOTIDE SEQUENCE [LARGE SCALE GENOMIC DNA]</scope>
    <source>
        <strain evidence="3">DSM 45239 / MTCC 9506</strain>
    </source>
</reference>
<protein>
    <submittedName>
        <fullName evidence="2">Uncharacterized protein</fullName>
    </submittedName>
</protein>